<evidence type="ECO:0000256" key="6">
    <source>
        <dbReference type="HAMAP-Rule" id="MF_00379"/>
    </source>
</evidence>
<dbReference type="HAMAP" id="MF_00379">
    <property type="entry name" value="GTPase_MnmE"/>
    <property type="match status" value="1"/>
</dbReference>
<dbReference type="InterPro" id="IPR027266">
    <property type="entry name" value="TrmE/GcvT-like"/>
</dbReference>
<keyword evidence="11" id="KW-1185">Reference proteome</keyword>
<dbReference type="InterPro" id="IPR027417">
    <property type="entry name" value="P-loop_NTPase"/>
</dbReference>
<feature type="binding site" evidence="6">
    <location>
        <position position="242"/>
    </location>
    <ligand>
        <name>K(+)</name>
        <dbReference type="ChEBI" id="CHEBI:29103"/>
    </ligand>
</feature>
<dbReference type="Pfam" id="PF12631">
    <property type="entry name" value="MnmE_helical"/>
    <property type="match status" value="1"/>
</dbReference>
<dbReference type="PANTHER" id="PTHR42714:SF2">
    <property type="entry name" value="TRNA MODIFICATION GTPASE GTPBP3, MITOCHONDRIAL"/>
    <property type="match status" value="1"/>
</dbReference>
<keyword evidence="6" id="KW-0963">Cytoplasm</keyword>
<dbReference type="NCBIfam" id="NF003661">
    <property type="entry name" value="PRK05291.1-3"/>
    <property type="match status" value="1"/>
</dbReference>
<dbReference type="InterPro" id="IPR027368">
    <property type="entry name" value="MnmE_dom2"/>
</dbReference>
<comment type="caution">
    <text evidence="6">Lacks conserved residue(s) required for the propagation of feature annotation.</text>
</comment>
<dbReference type="InterPro" id="IPR025867">
    <property type="entry name" value="MnmE_helical"/>
</dbReference>
<dbReference type="NCBIfam" id="TIGR00231">
    <property type="entry name" value="small_GTP"/>
    <property type="match status" value="1"/>
</dbReference>
<dbReference type="Proteomes" id="UP001165641">
    <property type="component" value="Unassembled WGS sequence"/>
</dbReference>
<proteinExistence type="inferred from homology"/>
<comment type="function">
    <text evidence="6">Exhibits a very high intrinsic GTPase hydrolysis rate. Involved in the addition of a carboxymethylaminomethyl (cmnm) group at the wobble position (U34) of certain tRNAs, forming tRNA-cmnm(5)s(2)U34.</text>
</comment>
<dbReference type="PANTHER" id="PTHR42714">
    <property type="entry name" value="TRNA MODIFICATION GTPASE GTPBP3"/>
    <property type="match status" value="1"/>
</dbReference>
<dbReference type="EMBL" id="JAQBIE010000013">
    <property type="protein sequence ID" value="MDB6178161.1"/>
    <property type="molecule type" value="Genomic_DNA"/>
</dbReference>
<feature type="binding site" evidence="6">
    <location>
        <position position="221"/>
    </location>
    <ligand>
        <name>K(+)</name>
        <dbReference type="ChEBI" id="CHEBI:29103"/>
    </ligand>
</feature>
<keyword evidence="3 6" id="KW-0547">Nucleotide-binding</keyword>
<evidence type="ECO:0000313" key="10">
    <source>
        <dbReference type="EMBL" id="MDB6178161.1"/>
    </source>
</evidence>
<gene>
    <name evidence="6 10" type="primary">mnmE</name>
    <name evidence="6" type="synonym">trmE</name>
    <name evidence="10" type="ORF">PAF17_11700</name>
</gene>
<reference evidence="10" key="1">
    <citation type="submission" date="2022-12" db="EMBL/GenBank/DDBJ databases">
        <title>Paracoccus onchidii sp. nov., isolated from a marine invertebrate from the South China Sea.</title>
        <authorList>
            <person name="Xu S."/>
            <person name="Liu Z."/>
            <person name="Xu Y."/>
        </authorList>
    </citation>
    <scope>NUCLEOTIDE SEQUENCE</scope>
    <source>
        <strain evidence="10">Z330</strain>
    </source>
</reference>
<evidence type="ECO:0000256" key="4">
    <source>
        <dbReference type="ARBA" id="ARBA00022958"/>
    </source>
</evidence>
<feature type="binding site" evidence="6">
    <location>
        <position position="115"/>
    </location>
    <ligand>
        <name>(6S)-5-formyl-5,6,7,8-tetrahydrofolate</name>
        <dbReference type="ChEBI" id="CHEBI:57457"/>
    </ligand>
</feature>
<dbReference type="CDD" id="cd04164">
    <property type="entry name" value="trmE"/>
    <property type="match status" value="1"/>
</dbReference>
<dbReference type="Gene3D" id="3.30.1360.120">
    <property type="entry name" value="Probable tRNA modification gtpase trme, domain 1"/>
    <property type="match status" value="1"/>
</dbReference>
<feature type="binding site" evidence="6">
    <location>
        <begin position="265"/>
        <end position="268"/>
    </location>
    <ligand>
        <name>GTP</name>
        <dbReference type="ChEBI" id="CHEBI:37565"/>
    </ligand>
</feature>
<evidence type="ECO:0000256" key="2">
    <source>
        <dbReference type="ARBA" id="ARBA00022694"/>
    </source>
</evidence>
<feature type="binding site" evidence="6">
    <location>
        <position position="76"/>
    </location>
    <ligand>
        <name>(6S)-5-formyl-5,6,7,8-tetrahydrofolate</name>
        <dbReference type="ChEBI" id="CHEBI:57457"/>
    </ligand>
</feature>
<keyword evidence="2 6" id="KW-0819">tRNA processing</keyword>
<dbReference type="EC" id="3.6.-.-" evidence="6"/>
<evidence type="ECO:0000256" key="3">
    <source>
        <dbReference type="ARBA" id="ARBA00022741"/>
    </source>
</evidence>
<protein>
    <recommendedName>
        <fullName evidence="6">tRNA modification GTPase MnmE</fullName>
        <ecNumber evidence="6">3.6.-.-</ecNumber>
    </recommendedName>
</protein>
<feature type="binding site" evidence="6">
    <location>
        <position position="246"/>
    </location>
    <ligand>
        <name>Mg(2+)</name>
        <dbReference type="ChEBI" id="CHEBI:18420"/>
    </ligand>
</feature>
<feature type="domain" description="GTP-binding protein TrmE N-terminal" evidence="8">
    <location>
        <begin position="4"/>
        <end position="115"/>
    </location>
</feature>
<evidence type="ECO:0000259" key="7">
    <source>
        <dbReference type="Pfam" id="PF01926"/>
    </source>
</evidence>
<comment type="similarity">
    <text evidence="1 6">Belongs to the TRAFAC class TrmE-Era-EngA-EngB-Septin-like GTPase superfamily. TrmE GTPase family.</text>
</comment>
<comment type="caution">
    <text evidence="10">The sequence shown here is derived from an EMBL/GenBank/DDBJ whole genome shotgun (WGS) entry which is preliminary data.</text>
</comment>
<dbReference type="InterPro" id="IPR004520">
    <property type="entry name" value="GTPase_MnmE"/>
</dbReference>
<dbReference type="InterPro" id="IPR031168">
    <property type="entry name" value="G_TrmE"/>
</dbReference>
<name>A0ABT4ZFR6_9RHOB</name>
<dbReference type="GO" id="GO:0016787">
    <property type="term" value="F:hydrolase activity"/>
    <property type="evidence" value="ECO:0007669"/>
    <property type="project" value="UniProtKB-KW"/>
</dbReference>
<dbReference type="CDD" id="cd14858">
    <property type="entry name" value="TrmE_N"/>
    <property type="match status" value="1"/>
</dbReference>
<keyword evidence="5 6" id="KW-0342">GTP-binding</keyword>
<dbReference type="Gene3D" id="3.40.50.300">
    <property type="entry name" value="P-loop containing nucleotide triphosphate hydrolases"/>
    <property type="match status" value="1"/>
</dbReference>
<dbReference type="SUPFAM" id="SSF52540">
    <property type="entry name" value="P-loop containing nucleoside triphosphate hydrolases"/>
    <property type="match status" value="1"/>
</dbReference>
<dbReference type="Gene3D" id="1.20.120.430">
    <property type="entry name" value="tRNA modification GTPase MnmE domain 2"/>
    <property type="match status" value="1"/>
</dbReference>
<feature type="binding site" evidence="6">
    <location>
        <position position="225"/>
    </location>
    <ligand>
        <name>Mg(2+)</name>
        <dbReference type="ChEBI" id="CHEBI:18420"/>
    </ligand>
</feature>
<feature type="binding site" evidence="6">
    <location>
        <position position="20"/>
    </location>
    <ligand>
        <name>(6S)-5-formyl-5,6,7,8-tetrahydrofolate</name>
        <dbReference type="ChEBI" id="CHEBI:57457"/>
    </ligand>
</feature>
<feature type="domain" description="MnmE helical" evidence="9">
    <location>
        <begin position="118"/>
        <end position="418"/>
    </location>
</feature>
<feature type="binding site" evidence="6">
    <location>
        <position position="240"/>
    </location>
    <ligand>
        <name>K(+)</name>
        <dbReference type="ChEBI" id="CHEBI:29103"/>
    </ligand>
</feature>
<evidence type="ECO:0000256" key="1">
    <source>
        <dbReference type="ARBA" id="ARBA00011043"/>
    </source>
</evidence>
<feature type="binding site" evidence="6">
    <location>
        <position position="421"/>
    </location>
    <ligand>
        <name>(6S)-5-formyl-5,6,7,8-tetrahydrofolate</name>
        <dbReference type="ChEBI" id="CHEBI:57457"/>
    </ligand>
</feature>
<comment type="subunit">
    <text evidence="6">Homodimer. Heterotetramer of two MnmE and two MnmG subunits.</text>
</comment>
<comment type="subcellular location">
    <subcellularLocation>
        <location evidence="6">Cytoplasm</location>
    </subcellularLocation>
</comment>
<sequence length="421" mass="45487">MDLIYSEATPPGRGGVSVIRISGDGARDLAELLCGSMPDPRHAYFRTLRYKGEELDHALAIWFEDGSSFTGEEVAELHLHGAPVISRRVQAVLAMSGARQAEAGEFTRRAFLNGRMDLAEVEGLGDLLEAETELQRRLALRSSGGELGTKVAAWRELLIRAGALVEVSVDFADEEVPDDIPSEVFDLLQQLRQEIDAEISGFPAAERLRTGFEVAIVGPPNTGKSSFINRIAKRNVALVSDIAGTTRDIIELRIDLKGIAVTLLDTAGLRETDDVVESLGVDAARIRAEAADLRIHLSEFGDADTELFVPGDIVVRSKSDLSTGEDGMSVSALNGNGFDDLLQRLYSILQERISGASIISHERQASALRTAAASLDVDTDLPAEIVAESIRQTAVSLDRLLGRIGAEEYLDVIFSSFCIGK</sequence>
<dbReference type="InterPro" id="IPR005225">
    <property type="entry name" value="Small_GTP-bd"/>
</dbReference>
<dbReference type="InterPro" id="IPR006073">
    <property type="entry name" value="GTP-bd"/>
</dbReference>
<evidence type="ECO:0000259" key="9">
    <source>
        <dbReference type="Pfam" id="PF12631"/>
    </source>
</evidence>
<comment type="cofactor">
    <cofactor evidence="6">
        <name>K(+)</name>
        <dbReference type="ChEBI" id="CHEBI:29103"/>
    </cofactor>
    <text evidence="6">Binds 1 potassium ion per subunit.</text>
</comment>
<keyword evidence="6 10" id="KW-0378">Hydrolase</keyword>
<evidence type="ECO:0000259" key="8">
    <source>
        <dbReference type="Pfam" id="PF10396"/>
    </source>
</evidence>
<accession>A0ABT4ZFR6</accession>
<evidence type="ECO:0000313" key="11">
    <source>
        <dbReference type="Proteomes" id="UP001165641"/>
    </source>
</evidence>
<keyword evidence="6" id="KW-0479">Metal-binding</keyword>
<keyword evidence="6" id="KW-0460">Magnesium</keyword>
<dbReference type="Pfam" id="PF10396">
    <property type="entry name" value="TrmE_N"/>
    <property type="match status" value="1"/>
</dbReference>
<keyword evidence="4 6" id="KW-0630">Potassium</keyword>
<feature type="binding site" evidence="6">
    <location>
        <begin position="240"/>
        <end position="246"/>
    </location>
    <ligand>
        <name>GTP</name>
        <dbReference type="ChEBI" id="CHEBI:37565"/>
    </ligand>
</feature>
<feature type="domain" description="G" evidence="7">
    <location>
        <begin position="213"/>
        <end position="299"/>
    </location>
</feature>
<feature type="binding site" evidence="6">
    <location>
        <position position="245"/>
    </location>
    <ligand>
        <name>K(+)</name>
        <dbReference type="ChEBI" id="CHEBI:29103"/>
    </ligand>
</feature>
<dbReference type="RefSeq" id="WP_271889280.1">
    <property type="nucleotide sequence ID" value="NZ_JAQBIE010000013.1"/>
</dbReference>
<feature type="binding site" evidence="6">
    <location>
        <begin position="221"/>
        <end position="226"/>
    </location>
    <ligand>
        <name>GTP</name>
        <dbReference type="ChEBI" id="CHEBI:37565"/>
    </ligand>
</feature>
<evidence type="ECO:0000256" key="5">
    <source>
        <dbReference type="ARBA" id="ARBA00023134"/>
    </source>
</evidence>
<dbReference type="Pfam" id="PF01926">
    <property type="entry name" value="MMR_HSR1"/>
    <property type="match status" value="1"/>
</dbReference>
<dbReference type="InterPro" id="IPR018948">
    <property type="entry name" value="GTP-bd_TrmE_N"/>
</dbReference>
<organism evidence="10 11">
    <name type="scientific">Paracoccus onchidii</name>
    <dbReference type="NCBI Taxonomy" id="3017813"/>
    <lineage>
        <taxon>Bacteria</taxon>
        <taxon>Pseudomonadati</taxon>
        <taxon>Pseudomonadota</taxon>
        <taxon>Alphaproteobacteria</taxon>
        <taxon>Rhodobacterales</taxon>
        <taxon>Paracoccaceae</taxon>
        <taxon>Paracoccus</taxon>
    </lineage>
</organism>